<reference evidence="6" key="1">
    <citation type="submission" date="2019-07" db="EMBL/GenBank/DDBJ databases">
        <authorList>
            <person name="De-Chao Zhang Q."/>
        </authorList>
    </citation>
    <scope>NUCLEOTIDE SEQUENCE</scope>
    <source>
        <strain evidence="6">TP-CH-4</strain>
    </source>
</reference>
<dbReference type="Pfam" id="PF13715">
    <property type="entry name" value="CarbopepD_reg_2"/>
    <property type="match status" value="1"/>
</dbReference>
<dbReference type="SUPFAM" id="SSF49464">
    <property type="entry name" value="Carboxypeptidase regulatory domain-like"/>
    <property type="match status" value="1"/>
</dbReference>
<dbReference type="InterPro" id="IPR036942">
    <property type="entry name" value="Beta-barrel_TonB_sf"/>
</dbReference>
<dbReference type="SUPFAM" id="SSF56935">
    <property type="entry name" value="Porins"/>
    <property type="match status" value="1"/>
</dbReference>
<dbReference type="Gene3D" id="2.40.170.20">
    <property type="entry name" value="TonB-dependent receptor, beta-barrel domain"/>
    <property type="match status" value="1"/>
</dbReference>
<comment type="subcellular location">
    <subcellularLocation>
        <location evidence="1">Cell outer membrane</location>
    </subcellularLocation>
</comment>
<feature type="domain" description="Outer membrane protein beta-barrel" evidence="5">
    <location>
        <begin position="372"/>
        <end position="778"/>
    </location>
</feature>
<evidence type="ECO:0000256" key="2">
    <source>
        <dbReference type="ARBA" id="ARBA00023136"/>
    </source>
</evidence>
<dbReference type="PANTHER" id="PTHR40980:SF4">
    <property type="entry name" value="TONB-DEPENDENT RECEPTOR-LIKE BETA-BARREL DOMAIN-CONTAINING PROTEIN"/>
    <property type="match status" value="1"/>
</dbReference>
<evidence type="ECO:0000313" key="6">
    <source>
        <dbReference type="EMBL" id="NHF58955.1"/>
    </source>
</evidence>
<reference evidence="6" key="2">
    <citation type="submission" date="2020-03" db="EMBL/GenBank/DDBJ databases">
        <title>Flavobacteriaceae bacterium strain TP-CH-4, a member of the family Flavobacteriaceae isolated from a deep-sea seamount.</title>
        <authorList>
            <person name="Zhang D.-C."/>
        </authorList>
    </citation>
    <scope>NUCLEOTIDE SEQUENCE</scope>
    <source>
        <strain evidence="6">TP-CH-4</strain>
    </source>
</reference>
<accession>A0A967AT41</accession>
<comment type="caution">
    <text evidence="6">The sequence shown here is derived from an EMBL/GenBank/DDBJ whole genome shotgun (WGS) entry which is preliminary data.</text>
</comment>
<dbReference type="PANTHER" id="PTHR40980">
    <property type="entry name" value="PLUG DOMAIN-CONTAINING PROTEIN"/>
    <property type="match status" value="1"/>
</dbReference>
<evidence type="ECO:0000256" key="4">
    <source>
        <dbReference type="SAM" id="SignalP"/>
    </source>
</evidence>
<dbReference type="Proteomes" id="UP000707206">
    <property type="component" value="Unassembled WGS sequence"/>
</dbReference>
<keyword evidence="7" id="KW-1185">Reference proteome</keyword>
<dbReference type="RefSeq" id="WP_152573413.1">
    <property type="nucleotide sequence ID" value="NZ_VIKU02000001.1"/>
</dbReference>
<evidence type="ECO:0000313" key="7">
    <source>
        <dbReference type="Proteomes" id="UP000707206"/>
    </source>
</evidence>
<dbReference type="Gene3D" id="2.60.40.1120">
    <property type="entry name" value="Carboxypeptidase-like, regulatory domain"/>
    <property type="match status" value="1"/>
</dbReference>
<protein>
    <submittedName>
        <fullName evidence="6">Outer membrane beta-barrel protein</fullName>
    </submittedName>
</protein>
<dbReference type="Pfam" id="PF14905">
    <property type="entry name" value="OMP_b-brl_3"/>
    <property type="match status" value="1"/>
</dbReference>
<sequence>MRNFFLLVSFLMLLGPTVLSQVYQVTGKVNSTKGEPIAFANVFLLDSTYTTLVKGTSTDEKGLFHITDIAGGRYYIKASYIENESEPELIELFKDINNFQIRLREEQTLDEVVVVSQPRFEQKIDRLVFTIANSSLADADIWEVLKRTPSVVILQNELTVKGSNNVGVMINDRVVNLPRQDIVNLLSGTSANNVEAIEVITNPPARYSAEGGVLINIKMSKNLVSGYNGALFNRYTQGVFPKHTLGTDHYFKGKKTDFSFNYSFGDSKNLTRITDVANFLPEDAAVTIWTAEQEQTWQQQNHSLSAFFDWEIDTKNTLGISTINSYIPKVRRSDKSETLIDDSNGNLLSSFITVNESERERLNTSLYVDWVHRFKKDGAELSVNSHYTYYDSNQNQDLQTDFLDVNSILTGENDFITTSQQRIVLLSLQTDFSTPWGTSVELQTGARYAGIISKSTISQEGFDRDQPGINPTEAGNFDYDESIYAGYASFDGNWDRWKLKAGLRAEYTETLGDLDIDPETNENNYLELFPSLSLNYSPSKKNAYNLYYYRRINRPRYNSINPFQYFQSNNSVVEGNPDLLPAIRNYIAMGYTFDRSYTLEVFYRNQKNQYRRQVFQDNEANLLRFISTNLVRDISYGADLNINKNITNRWNCYFMLSAYYLENRFIDLDSALPLDNALWTWYVRTSQGLTFLKDRSLTADLDFIYYAPLVRGNSRQDSYNRLSINLRKTIWNKRASISMGVDDIFNQGNLFNTRVFLNQNNSSSFRPENRLFTFGFRYRFGNVGIRGNRKSKRVDERRRI</sequence>
<gene>
    <name evidence="6" type="ORF">FK220_006365</name>
</gene>
<organism evidence="6 7">
    <name type="scientific">Pelagihabitans pacificus</name>
    <dbReference type="NCBI Taxonomy" id="2696054"/>
    <lineage>
        <taxon>Bacteria</taxon>
        <taxon>Pseudomonadati</taxon>
        <taxon>Bacteroidota</taxon>
        <taxon>Flavobacteriia</taxon>
        <taxon>Flavobacteriales</taxon>
        <taxon>Flavobacteriaceae</taxon>
        <taxon>Pelagihabitans</taxon>
    </lineage>
</organism>
<keyword evidence="3" id="KW-0998">Cell outer membrane</keyword>
<dbReference type="AlphaFoldDB" id="A0A967AT41"/>
<feature type="signal peptide" evidence="4">
    <location>
        <begin position="1"/>
        <end position="20"/>
    </location>
</feature>
<feature type="chain" id="PRO_5036706959" evidence="4">
    <location>
        <begin position="21"/>
        <end position="800"/>
    </location>
</feature>
<dbReference type="EMBL" id="VIKU02000001">
    <property type="protein sequence ID" value="NHF58955.1"/>
    <property type="molecule type" value="Genomic_DNA"/>
</dbReference>
<keyword evidence="4" id="KW-0732">Signal</keyword>
<dbReference type="GO" id="GO:0009279">
    <property type="term" value="C:cell outer membrane"/>
    <property type="evidence" value="ECO:0007669"/>
    <property type="project" value="UniProtKB-SubCell"/>
</dbReference>
<dbReference type="InterPro" id="IPR041700">
    <property type="entry name" value="OMP_b-brl_3"/>
</dbReference>
<name>A0A967AT41_9FLAO</name>
<evidence type="ECO:0000256" key="1">
    <source>
        <dbReference type="ARBA" id="ARBA00004442"/>
    </source>
</evidence>
<evidence type="ECO:0000256" key="3">
    <source>
        <dbReference type="ARBA" id="ARBA00023237"/>
    </source>
</evidence>
<proteinExistence type="predicted"/>
<dbReference type="InterPro" id="IPR008969">
    <property type="entry name" value="CarboxyPept-like_regulatory"/>
</dbReference>
<keyword evidence="2" id="KW-0472">Membrane</keyword>
<evidence type="ECO:0000259" key="5">
    <source>
        <dbReference type="Pfam" id="PF14905"/>
    </source>
</evidence>